<accession>A0AA96WN43</accession>
<dbReference type="RefSeq" id="WP_316436439.1">
    <property type="nucleotide sequence ID" value="NZ_CP053587.1"/>
</dbReference>
<proteinExistence type="predicted"/>
<dbReference type="InterPro" id="IPR015315">
    <property type="entry name" value="DUF1963"/>
</dbReference>
<dbReference type="Pfam" id="PF09234">
    <property type="entry name" value="DUF1963"/>
    <property type="match status" value="1"/>
</dbReference>
<dbReference type="AlphaFoldDB" id="A0AA96WN43"/>
<dbReference type="SUPFAM" id="SSF103032">
    <property type="entry name" value="Hypothetical protein YwqG"/>
    <property type="match status" value="1"/>
</dbReference>
<dbReference type="Gene3D" id="2.30.320.10">
    <property type="entry name" value="YwqG-like"/>
    <property type="match status" value="1"/>
</dbReference>
<evidence type="ECO:0000313" key="1">
    <source>
        <dbReference type="EMBL" id="WNZ27905.1"/>
    </source>
</evidence>
<organism evidence="1">
    <name type="scientific">Leptolyngbya sp. NK1-12</name>
    <dbReference type="NCBI Taxonomy" id="2547451"/>
    <lineage>
        <taxon>Bacteria</taxon>
        <taxon>Bacillati</taxon>
        <taxon>Cyanobacteriota</taxon>
        <taxon>Cyanophyceae</taxon>
        <taxon>Leptolyngbyales</taxon>
        <taxon>Leptolyngbyaceae</taxon>
        <taxon>Leptolyngbya group</taxon>
        <taxon>Leptolyngbya</taxon>
    </lineage>
</organism>
<dbReference type="InterPro" id="IPR035948">
    <property type="entry name" value="YwqG-like_sf"/>
</dbReference>
<sequence>MLHDRLHLAHWQEIFQQEILPQVSSQALQQAYTDLVGPLQLVWNEHLRERANLATRTHQATPTDVFIFAEGESPKREITKIGGLPYRAAQQAWPHTASNRPLTFIAQFCFADSHDIVGKLPGDLLLLFAECDAYGPILDQEDSTLAQPSIEVEWVNLGEFPLVSVEMIPAVEWQPFPCYGSIFRTDDYPDIDRYEFPAISDDLPTIYSATKIGGSPDWIQQPEPLPGRFLAQLTSTVPDQCWPYPFLNRAARLDQAWFAARFGATDAPDSFLRWGSIGTLYLFIDDHHNIHWMIQST</sequence>
<gene>
    <name evidence="1" type="ORF">HJG54_34345</name>
</gene>
<protein>
    <submittedName>
        <fullName evidence="1">DUF1963 domain-containing protein</fullName>
    </submittedName>
</protein>
<reference evidence="1" key="1">
    <citation type="submission" date="2020-05" db="EMBL/GenBank/DDBJ databases">
        <authorList>
            <person name="Zhu T."/>
            <person name="Keshari N."/>
            <person name="Lu X."/>
        </authorList>
    </citation>
    <scope>NUCLEOTIDE SEQUENCE</scope>
    <source>
        <strain evidence="1">NK1-12</strain>
    </source>
</reference>
<dbReference type="EMBL" id="CP053587">
    <property type="protein sequence ID" value="WNZ27905.1"/>
    <property type="molecule type" value="Genomic_DNA"/>
</dbReference>
<name>A0AA96WN43_9CYAN</name>